<dbReference type="InterPro" id="IPR029410">
    <property type="entry name" value="CAP_assoc"/>
</dbReference>
<dbReference type="OrthoDB" id="9783944at2"/>
<dbReference type="PANTHER" id="PTHR31157:SF1">
    <property type="entry name" value="SCP DOMAIN-CONTAINING PROTEIN"/>
    <property type="match status" value="1"/>
</dbReference>
<gene>
    <name evidence="3" type="ORF">SD1D_0032</name>
</gene>
<accession>A0A0K8J2B1</accession>
<dbReference type="InterPro" id="IPR035940">
    <property type="entry name" value="CAP_sf"/>
</dbReference>
<dbReference type="CDD" id="cd05379">
    <property type="entry name" value="CAP_bacterial"/>
    <property type="match status" value="1"/>
</dbReference>
<dbReference type="KEGG" id="hsd:SD1D_0032"/>
<dbReference type="AlphaFoldDB" id="A0A0K8J2B1"/>
<protein>
    <submittedName>
        <fullName evidence="3">Uncharacterized protein</fullName>
    </submittedName>
</protein>
<sequence>MGKKISLRYVLLLSTLIFSISSKGCLKKDIDPNLENDISSMSHINQAYSEADILNKPNKSTKSNSSSSKKNPTVNSEITLNVRGISISLGEEEKSILHKLGKPNRIVSTEYDFNYYVYNNDYSKLLFVAIRDSEVVGFYTDSIDFNFMGISPQSDLNLVNKILKKDFTMDFILTHNTHSYSLEIFMDEVGTNYVTGISLLTADIKENKSMDEITNHIELLVFDLTNSIRARNGLSTLSWSSTAANAARKHSTDMAINSYFSHYDKYNKGPSDRLNEEGITFQYLGENIIAGYGTAIISTHAWFNSPDHRENILNKNFRNLGVGFTYIKDSDYKTYITQLFYR</sequence>
<reference evidence="4" key="1">
    <citation type="submission" date="2015-09" db="EMBL/GenBank/DDBJ databases">
        <authorList>
            <person name="Wibberg D."/>
        </authorList>
    </citation>
    <scope>NUCLEOTIDE SEQUENCE [LARGE SCALE GENOMIC DNA]</scope>
    <source>
        <strain evidence="4">SD1D</strain>
    </source>
</reference>
<dbReference type="Pfam" id="PF00188">
    <property type="entry name" value="CAP"/>
    <property type="match status" value="1"/>
</dbReference>
<feature type="domain" description="SCP" evidence="1">
    <location>
        <begin position="222"/>
        <end position="340"/>
    </location>
</feature>
<organism evidence="3 4">
    <name type="scientific">Herbinix luporum</name>
    <dbReference type="NCBI Taxonomy" id="1679721"/>
    <lineage>
        <taxon>Bacteria</taxon>
        <taxon>Bacillati</taxon>
        <taxon>Bacillota</taxon>
        <taxon>Clostridia</taxon>
        <taxon>Lachnospirales</taxon>
        <taxon>Lachnospiraceae</taxon>
        <taxon>Herbinix</taxon>
    </lineage>
</organism>
<dbReference type="InterPro" id="IPR014044">
    <property type="entry name" value="CAP_dom"/>
</dbReference>
<evidence type="ECO:0000313" key="4">
    <source>
        <dbReference type="Proteomes" id="UP000196053"/>
    </source>
</evidence>
<feature type="domain" description="CAP-associated" evidence="2">
    <location>
        <begin position="89"/>
        <end position="182"/>
    </location>
</feature>
<dbReference type="Gene3D" id="3.40.33.10">
    <property type="entry name" value="CAP"/>
    <property type="match status" value="1"/>
</dbReference>
<evidence type="ECO:0000259" key="1">
    <source>
        <dbReference type="Pfam" id="PF00188"/>
    </source>
</evidence>
<evidence type="ECO:0000313" key="3">
    <source>
        <dbReference type="EMBL" id="CUH91595.1"/>
    </source>
</evidence>
<dbReference type="Pfam" id="PF14504">
    <property type="entry name" value="CAP_assoc_N"/>
    <property type="match status" value="1"/>
</dbReference>
<dbReference type="Proteomes" id="UP000196053">
    <property type="component" value="Chromosome I"/>
</dbReference>
<keyword evidence="4" id="KW-1185">Reference proteome</keyword>
<proteinExistence type="predicted"/>
<dbReference type="RefSeq" id="WP_058257052.1">
    <property type="nucleotide sequence ID" value="NZ_DUPS01000020.1"/>
</dbReference>
<dbReference type="PANTHER" id="PTHR31157">
    <property type="entry name" value="SCP DOMAIN-CONTAINING PROTEIN"/>
    <property type="match status" value="1"/>
</dbReference>
<dbReference type="SUPFAM" id="SSF55797">
    <property type="entry name" value="PR-1-like"/>
    <property type="match status" value="1"/>
</dbReference>
<name>A0A0K8J2B1_9FIRM</name>
<evidence type="ECO:0000259" key="2">
    <source>
        <dbReference type="Pfam" id="PF14504"/>
    </source>
</evidence>
<dbReference type="EMBL" id="LN879430">
    <property type="protein sequence ID" value="CUH91595.1"/>
    <property type="molecule type" value="Genomic_DNA"/>
</dbReference>